<keyword evidence="6 7" id="KW-0067">ATP-binding</keyword>
<comment type="caution">
    <text evidence="10">The sequence shown here is derived from an EMBL/GenBank/DDBJ whole genome shotgun (WGS) entry which is preliminary data.</text>
</comment>
<dbReference type="GO" id="GO:0016301">
    <property type="term" value="F:kinase activity"/>
    <property type="evidence" value="ECO:0007669"/>
    <property type="project" value="UniProtKB-KW"/>
</dbReference>
<accession>A0ABW0GSV1</accession>
<evidence type="ECO:0000259" key="9">
    <source>
        <dbReference type="PROSITE" id="PS50011"/>
    </source>
</evidence>
<dbReference type="InterPro" id="IPR017441">
    <property type="entry name" value="Protein_kinase_ATP_BS"/>
</dbReference>
<dbReference type="RefSeq" id="WP_377003091.1">
    <property type="nucleotide sequence ID" value="NZ_JBHSLD010000023.1"/>
</dbReference>
<dbReference type="EMBL" id="JBHSLD010000023">
    <property type="protein sequence ID" value="MFC5382324.1"/>
    <property type="molecule type" value="Genomic_DNA"/>
</dbReference>
<organism evidence="10 11">
    <name type="scientific">Aquipuribacter nitratireducens</name>
    <dbReference type="NCBI Taxonomy" id="650104"/>
    <lineage>
        <taxon>Bacteria</taxon>
        <taxon>Bacillati</taxon>
        <taxon>Actinomycetota</taxon>
        <taxon>Actinomycetes</taxon>
        <taxon>Micrococcales</taxon>
        <taxon>Intrasporangiaceae</taxon>
        <taxon>Aquipuribacter</taxon>
    </lineage>
</organism>
<gene>
    <name evidence="10" type="ORF">ACFPJ6_16285</name>
</gene>
<evidence type="ECO:0000256" key="1">
    <source>
        <dbReference type="ARBA" id="ARBA00012513"/>
    </source>
</evidence>
<dbReference type="InterPro" id="IPR000719">
    <property type="entry name" value="Prot_kinase_dom"/>
</dbReference>
<evidence type="ECO:0000313" key="10">
    <source>
        <dbReference type="EMBL" id="MFC5382324.1"/>
    </source>
</evidence>
<dbReference type="PROSITE" id="PS00107">
    <property type="entry name" value="PROTEIN_KINASE_ATP"/>
    <property type="match status" value="1"/>
</dbReference>
<keyword evidence="3" id="KW-0808">Transferase</keyword>
<evidence type="ECO:0000313" key="11">
    <source>
        <dbReference type="Proteomes" id="UP001596122"/>
    </source>
</evidence>
<dbReference type="Proteomes" id="UP001596122">
    <property type="component" value="Unassembled WGS sequence"/>
</dbReference>
<feature type="compositionally biased region" description="Gly residues" evidence="8">
    <location>
        <begin position="388"/>
        <end position="404"/>
    </location>
</feature>
<evidence type="ECO:0000256" key="6">
    <source>
        <dbReference type="ARBA" id="ARBA00022840"/>
    </source>
</evidence>
<keyword evidence="2" id="KW-0723">Serine/threonine-protein kinase</keyword>
<dbReference type="Gene3D" id="1.10.510.10">
    <property type="entry name" value="Transferase(Phosphotransferase) domain 1"/>
    <property type="match status" value="1"/>
</dbReference>
<evidence type="ECO:0000256" key="5">
    <source>
        <dbReference type="ARBA" id="ARBA00022777"/>
    </source>
</evidence>
<keyword evidence="5 10" id="KW-0418">Kinase</keyword>
<evidence type="ECO:0000256" key="2">
    <source>
        <dbReference type="ARBA" id="ARBA00022527"/>
    </source>
</evidence>
<dbReference type="EC" id="2.7.11.1" evidence="1"/>
<dbReference type="Pfam" id="PF00069">
    <property type="entry name" value="Pkinase"/>
    <property type="match status" value="1"/>
</dbReference>
<dbReference type="Gene3D" id="3.30.200.20">
    <property type="entry name" value="Phosphorylase Kinase, domain 1"/>
    <property type="match status" value="1"/>
</dbReference>
<dbReference type="PROSITE" id="PS50011">
    <property type="entry name" value="PROTEIN_KINASE_DOM"/>
    <property type="match status" value="1"/>
</dbReference>
<feature type="binding site" evidence="7">
    <location>
        <position position="41"/>
    </location>
    <ligand>
        <name>ATP</name>
        <dbReference type="ChEBI" id="CHEBI:30616"/>
    </ligand>
</feature>
<dbReference type="PROSITE" id="PS00109">
    <property type="entry name" value="PROTEIN_KINASE_TYR"/>
    <property type="match status" value="1"/>
</dbReference>
<keyword evidence="4 7" id="KW-0547">Nucleotide-binding</keyword>
<feature type="compositionally biased region" description="Basic and acidic residues" evidence="8">
    <location>
        <begin position="369"/>
        <end position="379"/>
    </location>
</feature>
<evidence type="ECO:0000256" key="4">
    <source>
        <dbReference type="ARBA" id="ARBA00022741"/>
    </source>
</evidence>
<keyword evidence="11" id="KW-1185">Reference proteome</keyword>
<dbReference type="PANTHER" id="PTHR43289">
    <property type="entry name" value="MITOGEN-ACTIVATED PROTEIN KINASE KINASE KINASE 20-RELATED"/>
    <property type="match status" value="1"/>
</dbReference>
<evidence type="ECO:0000256" key="3">
    <source>
        <dbReference type="ARBA" id="ARBA00022679"/>
    </source>
</evidence>
<dbReference type="InterPro" id="IPR011009">
    <property type="entry name" value="Kinase-like_dom_sf"/>
</dbReference>
<dbReference type="CDD" id="cd14014">
    <property type="entry name" value="STKc_PknB_like"/>
    <property type="match status" value="1"/>
</dbReference>
<reference evidence="11" key="1">
    <citation type="journal article" date="2019" name="Int. J. Syst. Evol. Microbiol.">
        <title>The Global Catalogue of Microorganisms (GCM) 10K type strain sequencing project: providing services to taxonomists for standard genome sequencing and annotation.</title>
        <authorList>
            <consortium name="The Broad Institute Genomics Platform"/>
            <consortium name="The Broad Institute Genome Sequencing Center for Infectious Disease"/>
            <person name="Wu L."/>
            <person name="Ma J."/>
        </authorList>
    </citation>
    <scope>NUCLEOTIDE SEQUENCE [LARGE SCALE GENOMIC DNA]</scope>
    <source>
        <strain evidence="11">CCUG 43114</strain>
    </source>
</reference>
<dbReference type="InterPro" id="IPR008266">
    <property type="entry name" value="Tyr_kinase_AS"/>
</dbReference>
<dbReference type="SUPFAM" id="SSF56112">
    <property type="entry name" value="Protein kinase-like (PK-like)"/>
    <property type="match status" value="1"/>
</dbReference>
<feature type="compositionally biased region" description="Gly residues" evidence="8">
    <location>
        <begin position="351"/>
        <end position="362"/>
    </location>
</feature>
<evidence type="ECO:0000256" key="7">
    <source>
        <dbReference type="PROSITE-ProRule" id="PRU10141"/>
    </source>
</evidence>
<protein>
    <recommendedName>
        <fullName evidence="1">non-specific serine/threonine protein kinase</fullName>
        <ecNumber evidence="1">2.7.11.1</ecNumber>
    </recommendedName>
</protein>
<sequence>MIGARPVLDGRYELGEPLGSGGMAVVRRARDLRLGREVAVKLLYPEVAIDPEAMAAFRAEAMSAARLNHPGVVAVHDVGEAVVDGAARPYLVMEMIEGQPLSHLLVDGTPLTVERSLEIGVDVTSALAHAHERGLVHRDVTPGNLMVLRDGSVKVTDFGIARAMPALVVDDSEEEWTEELAEAGSGFGNVAYLSPEQARRGFVDARSDLYSVGCLLMTMLTGYPPFRGSAKDVVRHHLRTLPPTPSSRRPGLVPALDVIVGRALEKDPWQRPQSAAEMRRDLLQVLSEIDAPAAWAAGAHGLATAVGPHEPQRLSEIVDLATQPVDAATGPLEPEDLDDANGDGSAVEAGATGGPLGPGGTEPSGPHGPDGRDGRDADQARAAVAAGTAGGAGAAGGAATGSAA</sequence>
<evidence type="ECO:0000256" key="8">
    <source>
        <dbReference type="SAM" id="MobiDB-lite"/>
    </source>
</evidence>
<dbReference type="PANTHER" id="PTHR43289:SF6">
    <property type="entry name" value="SERINE_THREONINE-PROTEIN KINASE NEKL-3"/>
    <property type="match status" value="1"/>
</dbReference>
<feature type="region of interest" description="Disordered" evidence="8">
    <location>
        <begin position="327"/>
        <end position="404"/>
    </location>
</feature>
<name>A0ABW0GSV1_9MICO</name>
<feature type="non-terminal residue" evidence="10">
    <location>
        <position position="404"/>
    </location>
</feature>
<proteinExistence type="predicted"/>
<feature type="domain" description="Protein kinase" evidence="9">
    <location>
        <begin position="12"/>
        <end position="283"/>
    </location>
</feature>